<keyword evidence="3" id="KW-1185">Reference proteome</keyword>
<evidence type="ECO:0000313" key="3">
    <source>
        <dbReference type="Proteomes" id="UP000593802"/>
    </source>
</evidence>
<dbReference type="Pfam" id="PF08242">
    <property type="entry name" value="Methyltransf_12"/>
    <property type="match status" value="1"/>
</dbReference>
<reference evidence="2 3" key="1">
    <citation type="submission" date="2020-08" db="EMBL/GenBank/DDBJ databases">
        <title>Complete Genome Sequence of Effusibacillus dendaii Strain skT53, Isolated from Farmland soil.</title>
        <authorList>
            <person name="Konishi T."/>
            <person name="Kawasaki H."/>
        </authorList>
    </citation>
    <scope>NUCLEOTIDE SEQUENCE [LARGE SCALE GENOMIC DNA]</scope>
    <source>
        <strain evidence="3">skT53</strain>
    </source>
</reference>
<dbReference type="Gene3D" id="3.40.50.150">
    <property type="entry name" value="Vaccinia Virus protein VP39"/>
    <property type="match status" value="1"/>
</dbReference>
<dbReference type="InterPro" id="IPR013217">
    <property type="entry name" value="Methyltransf_12"/>
</dbReference>
<protein>
    <recommendedName>
        <fullName evidence="1">Methyltransferase type 12 domain-containing protein</fullName>
    </recommendedName>
</protein>
<feature type="domain" description="Methyltransferase type 12" evidence="1">
    <location>
        <begin position="55"/>
        <end position="155"/>
    </location>
</feature>
<dbReference type="AlphaFoldDB" id="A0A7I8DCI3"/>
<dbReference type="SUPFAM" id="SSF53335">
    <property type="entry name" value="S-adenosyl-L-methionine-dependent methyltransferases"/>
    <property type="match status" value="1"/>
</dbReference>
<dbReference type="CDD" id="cd02440">
    <property type="entry name" value="AdoMet_MTases"/>
    <property type="match status" value="1"/>
</dbReference>
<organism evidence="2 3">
    <name type="scientific">Effusibacillus dendaii</name>
    <dbReference type="NCBI Taxonomy" id="2743772"/>
    <lineage>
        <taxon>Bacteria</taxon>
        <taxon>Bacillati</taxon>
        <taxon>Bacillota</taxon>
        <taxon>Bacilli</taxon>
        <taxon>Bacillales</taxon>
        <taxon>Alicyclobacillaceae</taxon>
        <taxon>Effusibacillus</taxon>
    </lineage>
</organism>
<proteinExistence type="predicted"/>
<dbReference type="EMBL" id="AP023366">
    <property type="protein sequence ID" value="BCJ87784.1"/>
    <property type="molecule type" value="Genomic_DNA"/>
</dbReference>
<name>A0A7I8DCI3_9BACL</name>
<gene>
    <name evidence="2" type="ORF">skT53_27690</name>
</gene>
<accession>A0A7I8DCI3</accession>
<evidence type="ECO:0000313" key="2">
    <source>
        <dbReference type="EMBL" id="BCJ87784.1"/>
    </source>
</evidence>
<dbReference type="Proteomes" id="UP000593802">
    <property type="component" value="Chromosome"/>
</dbReference>
<dbReference type="InterPro" id="IPR029063">
    <property type="entry name" value="SAM-dependent_MTases_sf"/>
</dbReference>
<evidence type="ECO:0000259" key="1">
    <source>
        <dbReference type="Pfam" id="PF08242"/>
    </source>
</evidence>
<sequence>MEMNLTSKKELGIGLSAGEKHYRAFVGPPEKYDIVSAMQFNLLTFLGLREHHRLLDIGCGSLRVGRLLLPYLLPGNYFGIEPEEWLVKEGIKQLGDDLIELKLPSFLYRTDFPASEFGVVFDYAIAQSIFSHASQQQISQCLDQVKKCLAPHGILAATFISGDTDYDGTEWVYPGCVDYTEKTMAKLANASGLEFKIIDWPHPNGQTWSLFYHKDNNNEVPDPTYKLITDTRQQLPLIKVDQFIDEHNESVGSFDSMHLLGRKYILRGWSRNPITQRPSEKVIVTNENHQIISQTKIDVVREDVGQAYNSAEMNISGWEIYIDKKEIPSSTKRLFVYSYCDGILYKLYGEFEVKF</sequence>
<dbReference type="KEGG" id="eff:skT53_27690"/>